<dbReference type="OrthoDB" id="9799912at2"/>
<dbReference type="GO" id="GO:0110001">
    <property type="term" value="C:toxin-antitoxin complex"/>
    <property type="evidence" value="ECO:0007669"/>
    <property type="project" value="InterPro"/>
</dbReference>
<dbReference type="Proteomes" id="UP000036458">
    <property type="component" value="Chromosome"/>
</dbReference>
<gene>
    <name evidence="1" type="ORF">TH63_03265</name>
</gene>
<dbReference type="GO" id="GO:0003723">
    <property type="term" value="F:RNA binding"/>
    <property type="evidence" value="ECO:0007669"/>
    <property type="project" value="InterPro"/>
</dbReference>
<protein>
    <recommendedName>
        <fullName evidence="3">mRNA interferase HigB</fullName>
    </recommendedName>
</protein>
<dbReference type="RefSeq" id="WP_048922558.1">
    <property type="nucleotide sequence ID" value="NZ_CP010777.1"/>
</dbReference>
<dbReference type="EMBL" id="CP010777">
    <property type="protein sequence ID" value="AKQ47463.1"/>
    <property type="molecule type" value="Genomic_DNA"/>
</dbReference>
<dbReference type="Pfam" id="PF09907">
    <property type="entry name" value="HigB_toxin"/>
    <property type="match status" value="1"/>
</dbReference>
<evidence type="ECO:0008006" key="3">
    <source>
        <dbReference type="Google" id="ProtNLM"/>
    </source>
</evidence>
<proteinExistence type="predicted"/>
<name>A0A0H4VQ65_9BACT</name>
<dbReference type="InterPro" id="IPR018669">
    <property type="entry name" value="Toxin_HigB"/>
</dbReference>
<dbReference type="GO" id="GO:0004519">
    <property type="term" value="F:endonuclease activity"/>
    <property type="evidence" value="ECO:0007669"/>
    <property type="project" value="InterPro"/>
</dbReference>
<dbReference type="STRING" id="1379910.TH63_03265"/>
<reference evidence="1 2" key="1">
    <citation type="submission" date="2015-01" db="EMBL/GenBank/DDBJ databases">
        <title>Rufibacter sp./DG31D/ whole genome sequencing.</title>
        <authorList>
            <person name="Kim M.K."/>
            <person name="Srinivasan S."/>
            <person name="Lee J.-J."/>
        </authorList>
    </citation>
    <scope>NUCLEOTIDE SEQUENCE [LARGE SCALE GENOMIC DNA]</scope>
    <source>
        <strain evidence="1 2">DG31D</strain>
    </source>
</reference>
<evidence type="ECO:0000313" key="1">
    <source>
        <dbReference type="EMBL" id="AKQ47463.1"/>
    </source>
</evidence>
<dbReference type="PATRIC" id="fig|1379910.4.peg.703"/>
<dbReference type="AlphaFoldDB" id="A0A0H4VQ65"/>
<dbReference type="KEGG" id="ruf:TH63_03265"/>
<organism evidence="1 2">
    <name type="scientific">Rufibacter radiotolerans</name>
    <dbReference type="NCBI Taxonomy" id="1379910"/>
    <lineage>
        <taxon>Bacteria</taxon>
        <taxon>Pseudomonadati</taxon>
        <taxon>Bacteroidota</taxon>
        <taxon>Cytophagia</taxon>
        <taxon>Cytophagales</taxon>
        <taxon>Hymenobacteraceae</taxon>
        <taxon>Rufibacter</taxon>
    </lineage>
</organism>
<keyword evidence="2" id="KW-1185">Reference proteome</keyword>
<sequence>MNVISLKKIKEYYTQNAGAKLPLTSWYKTTKHAEWKDLNALKKDFPSADLVKDGRVVFNIKGNHYRLVARVSFQYKSIMVKWIGTHAEYDKIDAGTI</sequence>
<evidence type="ECO:0000313" key="2">
    <source>
        <dbReference type="Proteomes" id="UP000036458"/>
    </source>
</evidence>
<accession>A0A0H4VQ65</accession>